<protein>
    <recommendedName>
        <fullName evidence="4">DUF5017 domain-containing protein</fullName>
    </recommendedName>
</protein>
<evidence type="ECO:0008006" key="4">
    <source>
        <dbReference type="Google" id="ProtNLM"/>
    </source>
</evidence>
<dbReference type="PROSITE" id="PS51257">
    <property type="entry name" value="PROKAR_LIPOPROTEIN"/>
    <property type="match status" value="1"/>
</dbReference>
<keyword evidence="1" id="KW-0732">Signal</keyword>
<dbReference type="RefSeq" id="WP_264205525.1">
    <property type="nucleotide sequence ID" value="NZ_JAOZEW010000005.1"/>
</dbReference>
<accession>A0A9X2ZAB1</accession>
<comment type="caution">
    <text evidence="2">The sequence shown here is derived from an EMBL/GenBank/DDBJ whole genome shotgun (WGS) entry which is preliminary data.</text>
</comment>
<dbReference type="EMBL" id="JAOZEW010000005">
    <property type="protein sequence ID" value="MCV9927361.1"/>
    <property type="molecule type" value="Genomic_DNA"/>
</dbReference>
<evidence type="ECO:0000313" key="2">
    <source>
        <dbReference type="EMBL" id="MCV9927361.1"/>
    </source>
</evidence>
<reference evidence="2" key="1">
    <citation type="submission" date="2022-10" db="EMBL/GenBank/DDBJ databases">
        <title>Two novel species of Flavobacterium.</title>
        <authorList>
            <person name="Liu Q."/>
            <person name="Xin Y.-H."/>
        </authorList>
    </citation>
    <scope>NUCLEOTIDE SEQUENCE</scope>
    <source>
        <strain evidence="2">LS1R49</strain>
    </source>
</reference>
<dbReference type="Proteomes" id="UP001151079">
    <property type="component" value="Unassembled WGS sequence"/>
</dbReference>
<proteinExistence type="predicted"/>
<organism evidence="2 3">
    <name type="scientific">Flavobacterium shii</name>
    <dbReference type="NCBI Taxonomy" id="2987687"/>
    <lineage>
        <taxon>Bacteria</taxon>
        <taxon>Pseudomonadati</taxon>
        <taxon>Bacteroidota</taxon>
        <taxon>Flavobacteriia</taxon>
        <taxon>Flavobacteriales</taxon>
        <taxon>Flavobacteriaceae</taxon>
        <taxon>Flavobacterium</taxon>
    </lineage>
</organism>
<evidence type="ECO:0000313" key="3">
    <source>
        <dbReference type="Proteomes" id="UP001151079"/>
    </source>
</evidence>
<dbReference type="AlphaFoldDB" id="A0A9X2ZAB1"/>
<sequence>MKKYIKQIATLALIVAFASCSADDDVEMVTSVGGNVAPQTTSISRLDNNYNLPLKVYSKEGVTATKVEIYLNTAGSGELFKLGAKVSDGTITGSDVTFNTSTLGSFDTFPTTATPSTLTGKTGSFSLLILSTYSDGTTTTQPYTLTVAKGIVWKQYNEDGSTSTTSGSGVSSVLYNDHTSKAIIKYAVVNKSTTVITSVVGEWAKNNSTVFAPLPGTFAKTTQDIDVAAIPYSTYGGLVAGDAITYRFTVTAGTQTDVISTKITFANQEFDADKSGSISNDPNSSKFSFLTGLSYDNTKDAEIAFVVPFGIKVDGTTPLTLVASTLNYDTADLFMANTAYNAGAKVTQLTSLSTGDVVLYKVTRKVDFGTADEPDIQDVDYYGILKVTDKVSGDTSQKLIFSYKEGVLRTN</sequence>
<gene>
    <name evidence="2" type="ORF">OIU83_06845</name>
</gene>
<evidence type="ECO:0000256" key="1">
    <source>
        <dbReference type="SAM" id="SignalP"/>
    </source>
</evidence>
<feature type="signal peptide" evidence="1">
    <location>
        <begin position="1"/>
        <end position="22"/>
    </location>
</feature>
<feature type="chain" id="PRO_5040791450" description="DUF5017 domain-containing protein" evidence="1">
    <location>
        <begin position="23"/>
        <end position="411"/>
    </location>
</feature>
<keyword evidence="3" id="KW-1185">Reference proteome</keyword>
<name>A0A9X2ZAB1_9FLAO</name>